<dbReference type="CDD" id="cd16913">
    <property type="entry name" value="YkuD_like"/>
    <property type="match status" value="1"/>
</dbReference>
<evidence type="ECO:0000256" key="2">
    <source>
        <dbReference type="ARBA" id="ARBA00005992"/>
    </source>
</evidence>
<dbReference type="GO" id="GO:0008360">
    <property type="term" value="P:regulation of cell shape"/>
    <property type="evidence" value="ECO:0007669"/>
    <property type="project" value="UniProtKB-UniRule"/>
</dbReference>
<dbReference type="Pfam" id="PF20142">
    <property type="entry name" value="Scaffold"/>
    <property type="match status" value="1"/>
</dbReference>
<dbReference type="UniPathway" id="UPA00219"/>
<dbReference type="Pfam" id="PF01471">
    <property type="entry name" value="PG_binding_1"/>
    <property type="match status" value="1"/>
</dbReference>
<proteinExistence type="inferred from homology"/>
<evidence type="ECO:0000256" key="3">
    <source>
        <dbReference type="ARBA" id="ARBA00022679"/>
    </source>
</evidence>
<dbReference type="GO" id="GO:0071555">
    <property type="term" value="P:cell wall organization"/>
    <property type="evidence" value="ECO:0007669"/>
    <property type="project" value="UniProtKB-UniRule"/>
</dbReference>
<comment type="similarity">
    <text evidence="2">Belongs to the YkuD family.</text>
</comment>
<dbReference type="InterPro" id="IPR045380">
    <property type="entry name" value="LD_TPept_scaffold_dom"/>
</dbReference>
<dbReference type="InterPro" id="IPR038063">
    <property type="entry name" value="Transpep_catalytic_dom"/>
</dbReference>
<keyword evidence="4 7" id="KW-0133">Cell shape</keyword>
<evidence type="ECO:0000256" key="8">
    <source>
        <dbReference type="SAM" id="SignalP"/>
    </source>
</evidence>
<dbReference type="Gene3D" id="2.40.440.10">
    <property type="entry name" value="L,D-transpeptidase catalytic domain-like"/>
    <property type="match status" value="1"/>
</dbReference>
<keyword evidence="8" id="KW-0732">Signal</keyword>
<dbReference type="Proteomes" id="UP000235828">
    <property type="component" value="Chromosome A"/>
</dbReference>
<dbReference type="InterPro" id="IPR002477">
    <property type="entry name" value="Peptidoglycan-bd-like"/>
</dbReference>
<keyword evidence="11" id="KW-1185">Reference proteome</keyword>
<feature type="active site" description="Nucleophile" evidence="7">
    <location>
        <position position="444"/>
    </location>
</feature>
<dbReference type="AlphaFoldDB" id="A0A2N8Z8V8"/>
<feature type="domain" description="L,D-TPase catalytic" evidence="9">
    <location>
        <begin position="291"/>
        <end position="466"/>
    </location>
</feature>
<comment type="pathway">
    <text evidence="1 7">Cell wall biogenesis; peptidoglycan biosynthesis.</text>
</comment>
<reference evidence="10 11" key="1">
    <citation type="submission" date="2017-10" db="EMBL/GenBank/DDBJ databases">
        <authorList>
            <person name="Banno H."/>
            <person name="Chua N.-H."/>
        </authorList>
    </citation>
    <scope>NUCLEOTIDE SEQUENCE [LARGE SCALE GENOMIC DNA]</scope>
    <source>
        <strain evidence="10">Vibrio tapetis CECT4600</strain>
    </source>
</reference>
<evidence type="ECO:0000256" key="6">
    <source>
        <dbReference type="ARBA" id="ARBA00023316"/>
    </source>
</evidence>
<evidence type="ECO:0000313" key="10">
    <source>
        <dbReference type="EMBL" id="SON48327.1"/>
    </source>
</evidence>
<evidence type="ECO:0000256" key="5">
    <source>
        <dbReference type="ARBA" id="ARBA00022984"/>
    </source>
</evidence>
<feature type="active site" description="Proton donor/acceptor" evidence="7">
    <location>
        <position position="425"/>
    </location>
</feature>
<dbReference type="InterPro" id="IPR005490">
    <property type="entry name" value="LD_TPept_cat_dom"/>
</dbReference>
<dbReference type="PROSITE" id="PS52029">
    <property type="entry name" value="LD_TPASE"/>
    <property type="match status" value="1"/>
</dbReference>
<sequence length="537" mass="62358">MKVRHLIVSIFLLCSSSVYAWSQHQSLAWVSSHTPAGTALAHHELLAQIYHGNQYQPIWYQYDAIKQFEAQLEHAALADVSDVFYHRLSELKEARYQNRWQEYDILATDTLLTFMSYSQLAQKEGKGWFFGGRVPAHLPMPEEGSTEALLFAVENDGLQAYLEQYEPNTAAFKKYVTTIDKLKPYVDFFVSDYMQRKHLLRKGDRITHKPELTYRLDILGFDVQHIDQSNKIYDGDLELVVKQFQQRHGLSVDGVIGPKTIYWINRPMEERLRLVALNAQRLRIWPEQRSNIVLVNVPQFAMTYWKEGQKAFESDVIVGRPSRKTPLINTKMDSVILNPRWNVPRKIMVKDILPKAIHSQEYLESHNYEIVKSWHNREVINPDEIDWTEVNPSSFPYRIRQLSGPRNALGQYKFNTPNKNAIFLHDTPAKSLFSKDRRAFSSGCIRIEEAASFAQLLVEQSAVKSQFKQMSLPGEDTLAVTLKRRIPVHIIYQTVWFKNGELQYSDDVYRYDHLSKSSNFDAKLTKIVNLDKVLSAQ</sequence>
<feature type="chain" id="PRO_5014666977" evidence="8">
    <location>
        <begin position="21"/>
        <end position="537"/>
    </location>
</feature>
<keyword evidence="6 7" id="KW-0961">Cell wall biogenesis/degradation</keyword>
<organism evidence="10 11">
    <name type="scientific">Vibrio tapetis subsp. tapetis</name>
    <dbReference type="NCBI Taxonomy" id="1671868"/>
    <lineage>
        <taxon>Bacteria</taxon>
        <taxon>Pseudomonadati</taxon>
        <taxon>Pseudomonadota</taxon>
        <taxon>Gammaproteobacteria</taxon>
        <taxon>Vibrionales</taxon>
        <taxon>Vibrionaceae</taxon>
        <taxon>Vibrio</taxon>
    </lineage>
</organism>
<dbReference type="InterPro" id="IPR036365">
    <property type="entry name" value="PGBD-like_sf"/>
</dbReference>
<dbReference type="KEGG" id="vta:A0348"/>
<dbReference type="Gene3D" id="1.10.101.10">
    <property type="entry name" value="PGBD-like superfamily/PGBD"/>
    <property type="match status" value="1"/>
</dbReference>
<name>A0A2N8Z8V8_9VIBR</name>
<evidence type="ECO:0000256" key="1">
    <source>
        <dbReference type="ARBA" id="ARBA00004752"/>
    </source>
</evidence>
<dbReference type="SUPFAM" id="SSF141523">
    <property type="entry name" value="L,D-transpeptidase catalytic domain-like"/>
    <property type="match status" value="1"/>
</dbReference>
<dbReference type="SUPFAM" id="SSF47090">
    <property type="entry name" value="PGBD-like"/>
    <property type="match status" value="1"/>
</dbReference>
<accession>A0A2N8Z8V8</accession>
<dbReference type="GO" id="GO:0009252">
    <property type="term" value="P:peptidoglycan biosynthetic process"/>
    <property type="evidence" value="ECO:0007669"/>
    <property type="project" value="UniProtKB-UniPathway"/>
</dbReference>
<evidence type="ECO:0000313" key="11">
    <source>
        <dbReference type="Proteomes" id="UP000235828"/>
    </source>
</evidence>
<dbReference type="InterPro" id="IPR036366">
    <property type="entry name" value="PGBDSf"/>
</dbReference>
<dbReference type="InterPro" id="IPR052905">
    <property type="entry name" value="LD-transpeptidase_YkuD-like"/>
</dbReference>
<gene>
    <name evidence="10" type="ORF">VTAP4600_A0348</name>
</gene>
<dbReference type="GO" id="GO:0016740">
    <property type="term" value="F:transferase activity"/>
    <property type="evidence" value="ECO:0007669"/>
    <property type="project" value="UniProtKB-KW"/>
</dbReference>
<dbReference type="RefSeq" id="WP_172443048.1">
    <property type="nucleotide sequence ID" value="NZ_LT960611.1"/>
</dbReference>
<keyword evidence="5 7" id="KW-0573">Peptidoglycan synthesis</keyword>
<dbReference type="EMBL" id="LT960611">
    <property type="protein sequence ID" value="SON48327.1"/>
    <property type="molecule type" value="Genomic_DNA"/>
</dbReference>
<evidence type="ECO:0000256" key="4">
    <source>
        <dbReference type="ARBA" id="ARBA00022960"/>
    </source>
</evidence>
<dbReference type="GO" id="GO:0004180">
    <property type="term" value="F:carboxypeptidase activity"/>
    <property type="evidence" value="ECO:0007669"/>
    <property type="project" value="UniProtKB-ARBA"/>
</dbReference>
<dbReference type="PANTHER" id="PTHR41533:SF1">
    <property type="entry name" value="L,D-TRANSPEPTIDASE YCBB-RELATED"/>
    <property type="match status" value="1"/>
</dbReference>
<keyword evidence="3" id="KW-0808">Transferase</keyword>
<evidence type="ECO:0000259" key="9">
    <source>
        <dbReference type="PROSITE" id="PS52029"/>
    </source>
</evidence>
<evidence type="ECO:0000256" key="7">
    <source>
        <dbReference type="PROSITE-ProRule" id="PRU01373"/>
    </source>
</evidence>
<dbReference type="PANTHER" id="PTHR41533">
    <property type="entry name" value="L,D-TRANSPEPTIDASE HI_1667-RELATED"/>
    <property type="match status" value="1"/>
</dbReference>
<dbReference type="Pfam" id="PF03734">
    <property type="entry name" value="YkuD"/>
    <property type="match status" value="1"/>
</dbReference>
<protein>
    <submittedName>
        <fullName evidence="10">Putative YkuD super family protein</fullName>
    </submittedName>
</protein>
<feature type="signal peptide" evidence="8">
    <location>
        <begin position="1"/>
        <end position="20"/>
    </location>
</feature>